<comment type="caution">
    <text evidence="2">The sequence shown here is derived from an EMBL/GenBank/DDBJ whole genome shotgun (WGS) entry which is preliminary data.</text>
</comment>
<dbReference type="AlphaFoldDB" id="A0A8J7JG05"/>
<sequence length="82" mass="8588">MRILLAAALLAAAPAFADETTGTILAFDRVDGVIVLNDKTVWELAADVAVPEDLAAGDKITLVYETAGEEGLTKIDSVTRAE</sequence>
<feature type="chain" id="PRO_5035190523" description="DUF1344 domain-containing protein" evidence="1">
    <location>
        <begin position="18"/>
        <end position="82"/>
    </location>
</feature>
<evidence type="ECO:0000313" key="2">
    <source>
        <dbReference type="EMBL" id="MBJ6371014.1"/>
    </source>
</evidence>
<name>A0A8J7JG05_9RHOB</name>
<organism evidence="2 3">
    <name type="scientific">Sedimentitalea arenosa</name>
    <dbReference type="NCBI Taxonomy" id="2798803"/>
    <lineage>
        <taxon>Bacteria</taxon>
        <taxon>Pseudomonadati</taxon>
        <taxon>Pseudomonadota</taxon>
        <taxon>Alphaproteobacteria</taxon>
        <taxon>Rhodobacterales</taxon>
        <taxon>Paracoccaceae</taxon>
        <taxon>Sedimentitalea</taxon>
    </lineage>
</organism>
<evidence type="ECO:0000256" key="1">
    <source>
        <dbReference type="SAM" id="SignalP"/>
    </source>
</evidence>
<reference evidence="2" key="1">
    <citation type="submission" date="2020-12" db="EMBL/GenBank/DDBJ databases">
        <title>Sedimentitalea sp. nov., isolated from sand in Incheon.</title>
        <authorList>
            <person name="Kim W."/>
        </authorList>
    </citation>
    <scope>NUCLEOTIDE SEQUENCE</scope>
    <source>
        <strain evidence="2">CAU 1593</strain>
    </source>
</reference>
<evidence type="ECO:0000313" key="3">
    <source>
        <dbReference type="Proteomes" id="UP000619079"/>
    </source>
</evidence>
<dbReference type="EMBL" id="JAELVR010000003">
    <property type="protein sequence ID" value="MBJ6371014.1"/>
    <property type="molecule type" value="Genomic_DNA"/>
</dbReference>
<dbReference type="RefSeq" id="WP_199023801.1">
    <property type="nucleotide sequence ID" value="NZ_JAELVR010000003.1"/>
</dbReference>
<evidence type="ECO:0008006" key="4">
    <source>
        <dbReference type="Google" id="ProtNLM"/>
    </source>
</evidence>
<feature type="signal peptide" evidence="1">
    <location>
        <begin position="1"/>
        <end position="17"/>
    </location>
</feature>
<dbReference type="Proteomes" id="UP000619079">
    <property type="component" value="Unassembled WGS sequence"/>
</dbReference>
<keyword evidence="3" id="KW-1185">Reference proteome</keyword>
<keyword evidence="1" id="KW-0732">Signal</keyword>
<proteinExistence type="predicted"/>
<protein>
    <recommendedName>
        <fullName evidence="4">DUF1344 domain-containing protein</fullName>
    </recommendedName>
</protein>
<accession>A0A8J7JG05</accession>
<gene>
    <name evidence="2" type="ORF">JF290_05710</name>
</gene>